<dbReference type="AlphaFoldDB" id="A0A8K0J273"/>
<evidence type="ECO:0000313" key="1">
    <source>
        <dbReference type="EMBL" id="KAG5919292.1"/>
    </source>
</evidence>
<gene>
    <name evidence="1" type="ORF">E4U42_006556</name>
</gene>
<evidence type="ECO:0000313" key="2">
    <source>
        <dbReference type="Proteomes" id="UP000811619"/>
    </source>
</evidence>
<reference evidence="1" key="1">
    <citation type="journal article" date="2020" name="bioRxiv">
        <title>Whole genome comparisons of ergot fungi reveals the divergence and evolution of species within the genus Claviceps are the result of varying mechanisms driving genome evolution and host range expansion.</title>
        <authorList>
            <person name="Wyka S.A."/>
            <person name="Mondo S.J."/>
            <person name="Liu M."/>
            <person name="Dettman J."/>
            <person name="Nalam V."/>
            <person name="Broders K.D."/>
        </authorList>
    </citation>
    <scope>NUCLEOTIDE SEQUENCE</scope>
    <source>
        <strain evidence="1">CCC 489</strain>
    </source>
</reference>
<comment type="caution">
    <text evidence="1">The sequence shown here is derived from an EMBL/GenBank/DDBJ whole genome shotgun (WGS) entry which is preliminary data.</text>
</comment>
<dbReference type="OrthoDB" id="5840532at2759"/>
<keyword evidence="2" id="KW-1185">Reference proteome</keyword>
<protein>
    <submittedName>
        <fullName evidence="1">Uncharacterized protein</fullName>
    </submittedName>
</protein>
<proteinExistence type="predicted"/>
<dbReference type="EMBL" id="SRPY01000679">
    <property type="protein sequence ID" value="KAG5919292.1"/>
    <property type="molecule type" value="Genomic_DNA"/>
</dbReference>
<dbReference type="Proteomes" id="UP000811619">
    <property type="component" value="Unassembled WGS sequence"/>
</dbReference>
<sequence>EHDFFTEQPVDVAREIIAAVDDGRSAEVAMPLYARWVDWYHVLPAGVQVVARALAGVDRGMKTFVGRKGEEEEGRGKRRG</sequence>
<feature type="non-terminal residue" evidence="1">
    <location>
        <position position="1"/>
    </location>
</feature>
<organism evidence="1 2">
    <name type="scientific">Claviceps africana</name>
    <dbReference type="NCBI Taxonomy" id="83212"/>
    <lineage>
        <taxon>Eukaryota</taxon>
        <taxon>Fungi</taxon>
        <taxon>Dikarya</taxon>
        <taxon>Ascomycota</taxon>
        <taxon>Pezizomycotina</taxon>
        <taxon>Sordariomycetes</taxon>
        <taxon>Hypocreomycetidae</taxon>
        <taxon>Hypocreales</taxon>
        <taxon>Clavicipitaceae</taxon>
        <taxon>Claviceps</taxon>
    </lineage>
</organism>
<accession>A0A8K0J273</accession>
<name>A0A8K0J273_9HYPO</name>